<evidence type="ECO:0000313" key="3">
    <source>
        <dbReference type="Proteomes" id="UP001044222"/>
    </source>
</evidence>
<evidence type="ECO:0008006" key="4">
    <source>
        <dbReference type="Google" id="ProtNLM"/>
    </source>
</evidence>
<dbReference type="InterPro" id="IPR052270">
    <property type="entry name" value="CACF_protein"/>
</dbReference>
<dbReference type="PANTHER" id="PTHR22028:SF5">
    <property type="entry name" value="COILED-COIL DOMAIN-CONTAINING PROTEIN 191"/>
    <property type="match status" value="1"/>
</dbReference>
<name>A0A9D3MQ36_ANGAN</name>
<proteinExistence type="predicted"/>
<feature type="region of interest" description="Disordered" evidence="1">
    <location>
        <begin position="350"/>
        <end position="407"/>
    </location>
</feature>
<feature type="compositionally biased region" description="Basic and acidic residues" evidence="1">
    <location>
        <begin position="508"/>
        <end position="517"/>
    </location>
</feature>
<evidence type="ECO:0000313" key="2">
    <source>
        <dbReference type="EMBL" id="KAG5851260.1"/>
    </source>
</evidence>
<dbReference type="AlphaFoldDB" id="A0A9D3MQ36"/>
<dbReference type="EMBL" id="JAFIRN010000004">
    <property type="protein sequence ID" value="KAG5851260.1"/>
    <property type="molecule type" value="Genomic_DNA"/>
</dbReference>
<comment type="caution">
    <text evidence="2">The sequence shown here is derived from an EMBL/GenBank/DDBJ whole genome shotgun (WGS) entry which is preliminary data.</text>
</comment>
<evidence type="ECO:0000256" key="1">
    <source>
        <dbReference type="SAM" id="MobiDB-lite"/>
    </source>
</evidence>
<feature type="compositionally biased region" description="Basic and acidic residues" evidence="1">
    <location>
        <begin position="448"/>
        <end position="476"/>
    </location>
</feature>
<feature type="compositionally biased region" description="Basic and acidic residues" evidence="1">
    <location>
        <begin position="566"/>
        <end position="640"/>
    </location>
</feature>
<organism evidence="2 3">
    <name type="scientific">Anguilla anguilla</name>
    <name type="common">European freshwater eel</name>
    <name type="synonym">Muraena anguilla</name>
    <dbReference type="NCBI Taxonomy" id="7936"/>
    <lineage>
        <taxon>Eukaryota</taxon>
        <taxon>Metazoa</taxon>
        <taxon>Chordata</taxon>
        <taxon>Craniata</taxon>
        <taxon>Vertebrata</taxon>
        <taxon>Euteleostomi</taxon>
        <taxon>Actinopterygii</taxon>
        <taxon>Neopterygii</taxon>
        <taxon>Teleostei</taxon>
        <taxon>Anguilliformes</taxon>
        <taxon>Anguillidae</taxon>
        <taxon>Anguilla</taxon>
    </lineage>
</organism>
<accession>A0A9D3MQ36</accession>
<keyword evidence="3" id="KW-1185">Reference proteome</keyword>
<gene>
    <name evidence="2" type="ORF">ANANG_G00091180</name>
</gene>
<feature type="compositionally biased region" description="Basic and acidic residues" evidence="1">
    <location>
        <begin position="247"/>
        <end position="257"/>
    </location>
</feature>
<feature type="region of interest" description="Disordered" evidence="1">
    <location>
        <begin position="448"/>
        <end position="683"/>
    </location>
</feature>
<protein>
    <recommendedName>
        <fullName evidence="4">Coiled-coil domain containing 191</fullName>
    </recommendedName>
</protein>
<dbReference type="Proteomes" id="UP001044222">
    <property type="component" value="Unassembled WGS sequence"/>
</dbReference>
<dbReference type="PANTHER" id="PTHR22028">
    <property type="entry name" value="SFI1 SPINDLE BODY DOMAIN-CONTAINING PROTEIN-RELATED"/>
    <property type="match status" value="1"/>
</dbReference>
<reference evidence="2" key="1">
    <citation type="submission" date="2021-01" db="EMBL/GenBank/DDBJ databases">
        <title>A chromosome-scale assembly of European eel, Anguilla anguilla.</title>
        <authorList>
            <person name="Henkel C."/>
            <person name="Jong-Raadsen S.A."/>
            <person name="Dufour S."/>
            <person name="Weltzien F.-A."/>
            <person name="Palstra A.P."/>
            <person name="Pelster B."/>
            <person name="Spaink H.P."/>
            <person name="Van Den Thillart G.E."/>
            <person name="Jansen H."/>
            <person name="Zahm M."/>
            <person name="Klopp C."/>
            <person name="Cedric C."/>
            <person name="Louis A."/>
            <person name="Berthelot C."/>
            <person name="Parey E."/>
            <person name="Roest Crollius H."/>
            <person name="Montfort J."/>
            <person name="Robinson-Rechavi M."/>
            <person name="Bucao C."/>
            <person name="Bouchez O."/>
            <person name="Gislard M."/>
            <person name="Lluch J."/>
            <person name="Milhes M."/>
            <person name="Lampietro C."/>
            <person name="Lopez Roques C."/>
            <person name="Donnadieu C."/>
            <person name="Braasch I."/>
            <person name="Desvignes T."/>
            <person name="Postlethwait J."/>
            <person name="Bobe J."/>
            <person name="Guiguen Y."/>
            <person name="Dirks R."/>
        </authorList>
    </citation>
    <scope>NUCLEOTIDE SEQUENCE</scope>
    <source>
        <strain evidence="2">Tag_6206</strain>
        <tissue evidence="2">Liver</tissue>
    </source>
</reference>
<feature type="region of interest" description="Disordered" evidence="1">
    <location>
        <begin position="242"/>
        <end position="282"/>
    </location>
</feature>
<sequence length="811" mass="95594">MTHHTDNPGRFRWKRLTKNKAVTSKRVETTSELALSWLRTASKRINSQAVALQSTEQLHDHDEAYSEAQDLLNNWMSRKLHLELEEGEDIVLTSETDGLLAPPSPFLQHSNFNDLYSYLDQEADDCAVHNILQELMELEVVDSGMADDLTSDTEGKKTRQTNALVSMEIRHQLVRESRAQRDAERLRRHEERKLLKEVKEKAQWREQQEKCRRWQKERQQEELLQQEVVRLRRKMEEQRSLEQNARLMERERRDRETQILASPPPDLGPTDPKTLQAQEQRKREQLRRLQVVQSRVHMLNLRCLQNHFSKWYCAVLERRVRMGNAAALCDWRRQLRVWREWRSLVWASREEREDSAQDGPPETTPAQSQSGQQGAEISISAQLPPPAVPDVALPLPQAPPMQGRQGMRRQMAINIQKTEQRANGAAQRCGRKEECCKEQQRIVIEQDQHLGEQHQHRGEQRQHRGEEHQHRGEQHQHQGKQHQHRGEQRQKISPPLEDQSMLKHQRKEQRTVGEERPAQIAPPSCSDTEGLTLPKGPRRVQQVAPVEHSVPQSSLRPRPCPVVTAMEERARQRAERKREVEEMKRRKEEEKQALIRMEEERMQQELNEEKKREADRRREKKRLEREKELERQQQAEREKQMLSATGEEPLQHPAGRGLRQSLPPEAMPPRLGAAAGKSVAKKNARAARTYQRILLRRSLRSWLKMKERLVVRTMRAERFCRTRTLRRTLMALRDHVARERLAALEKGRQAKEHWLRCVMQRCFWAWRGLPHLLREERGREERREQLRRRVAEILPDFNCSPRAGAWGSPQL</sequence>
<feature type="compositionally biased region" description="Polar residues" evidence="1">
    <location>
        <begin position="364"/>
        <end position="375"/>
    </location>
</feature>